<dbReference type="GO" id="GO:0006424">
    <property type="term" value="P:glutamyl-tRNA aminoacylation"/>
    <property type="evidence" value="ECO:0007669"/>
    <property type="project" value="UniProtKB-UniRule"/>
</dbReference>
<evidence type="ECO:0000259" key="9">
    <source>
        <dbReference type="Pfam" id="PF00749"/>
    </source>
</evidence>
<evidence type="ECO:0000256" key="5">
    <source>
        <dbReference type="ARBA" id="ARBA00022840"/>
    </source>
</evidence>
<dbReference type="InterPro" id="IPR014729">
    <property type="entry name" value="Rossmann-like_a/b/a_fold"/>
</dbReference>
<dbReference type="Pfam" id="PF00749">
    <property type="entry name" value="tRNA-synt_1c"/>
    <property type="match status" value="2"/>
</dbReference>
<dbReference type="InterPro" id="IPR033910">
    <property type="entry name" value="GluRS_core"/>
</dbReference>
<dbReference type="AlphaFoldDB" id="A0A0G1AWL6"/>
<dbReference type="HAMAP" id="MF_00022">
    <property type="entry name" value="Glu_tRNA_synth_type1"/>
    <property type="match status" value="1"/>
</dbReference>
<dbReference type="InterPro" id="IPR008925">
    <property type="entry name" value="aa_tRNA-synth_I_cd-bd_sf"/>
</dbReference>
<dbReference type="InterPro" id="IPR020058">
    <property type="entry name" value="Glu/Gln-tRNA-synth_Ib_cat-dom"/>
</dbReference>
<evidence type="ECO:0000313" key="11">
    <source>
        <dbReference type="EMBL" id="KKS65530.1"/>
    </source>
</evidence>
<comment type="caution">
    <text evidence="8">Lacks conserved residue(s) required for the propagation of feature annotation.</text>
</comment>
<reference evidence="11 12" key="1">
    <citation type="journal article" date="2015" name="Nature">
        <title>rRNA introns, odd ribosomes, and small enigmatic genomes across a large radiation of phyla.</title>
        <authorList>
            <person name="Brown C.T."/>
            <person name="Hug L.A."/>
            <person name="Thomas B.C."/>
            <person name="Sharon I."/>
            <person name="Castelle C.J."/>
            <person name="Singh A."/>
            <person name="Wilkins M.J."/>
            <person name="Williams K.H."/>
            <person name="Banfield J.F."/>
        </authorList>
    </citation>
    <scope>NUCLEOTIDE SEQUENCE [LARGE SCALE GENOMIC DNA]</scope>
</reference>
<name>A0A0G1AWL6_9BACT</name>
<evidence type="ECO:0000256" key="1">
    <source>
        <dbReference type="ARBA" id="ARBA00007894"/>
    </source>
</evidence>
<feature type="domain" description="Aminoacyl-tRNA synthetase class I anticodon-binding" evidence="10">
    <location>
        <begin position="294"/>
        <end position="432"/>
    </location>
</feature>
<evidence type="ECO:0000256" key="7">
    <source>
        <dbReference type="ARBA" id="ARBA00023146"/>
    </source>
</evidence>
<dbReference type="GO" id="GO:0008270">
    <property type="term" value="F:zinc ion binding"/>
    <property type="evidence" value="ECO:0007669"/>
    <property type="project" value="InterPro"/>
</dbReference>
<dbReference type="EC" id="6.1.1.17" evidence="8"/>
<dbReference type="InterPro" id="IPR049940">
    <property type="entry name" value="GluQ/Sye"/>
</dbReference>
<feature type="domain" description="Glutamyl/glutaminyl-tRNA synthetase class Ib catalytic" evidence="9">
    <location>
        <begin position="113"/>
        <end position="281"/>
    </location>
</feature>
<dbReference type="GO" id="GO:0004818">
    <property type="term" value="F:glutamate-tRNA ligase activity"/>
    <property type="evidence" value="ECO:0007669"/>
    <property type="project" value="UniProtKB-UniRule"/>
</dbReference>
<dbReference type="InterPro" id="IPR020752">
    <property type="entry name" value="Glu-tRNA-synth_I_codon-bd_sub1"/>
</dbReference>
<gene>
    <name evidence="8" type="primary">gltX</name>
    <name evidence="11" type="ORF">UV33_C0001G0008</name>
</gene>
<accession>A0A0G1AWL6</accession>
<dbReference type="InterPro" id="IPR045462">
    <property type="entry name" value="aa-tRNA-synth_I_cd-bd"/>
</dbReference>
<dbReference type="InterPro" id="IPR000924">
    <property type="entry name" value="Glu/Gln-tRNA-synth"/>
</dbReference>
<keyword evidence="7 8" id="KW-0030">Aminoacyl-tRNA synthetase</keyword>
<evidence type="ECO:0000256" key="3">
    <source>
        <dbReference type="ARBA" id="ARBA00022598"/>
    </source>
</evidence>
<evidence type="ECO:0000256" key="6">
    <source>
        <dbReference type="ARBA" id="ARBA00022917"/>
    </source>
</evidence>
<feature type="short sequence motif" description="'HIGH' region" evidence="8">
    <location>
        <begin position="21"/>
        <end position="31"/>
    </location>
</feature>
<dbReference type="GO" id="GO:0005524">
    <property type="term" value="F:ATP binding"/>
    <property type="evidence" value="ECO:0007669"/>
    <property type="project" value="UniProtKB-UniRule"/>
</dbReference>
<dbReference type="Gene3D" id="3.40.50.620">
    <property type="entry name" value="HUPs"/>
    <property type="match status" value="2"/>
</dbReference>
<comment type="catalytic activity">
    <reaction evidence="8">
        <text>tRNA(Glu) + L-glutamate + ATP = L-glutamyl-tRNA(Glu) + AMP + diphosphate</text>
        <dbReference type="Rhea" id="RHEA:23540"/>
        <dbReference type="Rhea" id="RHEA-COMP:9663"/>
        <dbReference type="Rhea" id="RHEA-COMP:9680"/>
        <dbReference type="ChEBI" id="CHEBI:29985"/>
        <dbReference type="ChEBI" id="CHEBI:30616"/>
        <dbReference type="ChEBI" id="CHEBI:33019"/>
        <dbReference type="ChEBI" id="CHEBI:78442"/>
        <dbReference type="ChEBI" id="CHEBI:78520"/>
        <dbReference type="ChEBI" id="CHEBI:456215"/>
        <dbReference type="EC" id="6.1.1.17"/>
    </reaction>
</comment>
<dbReference type="CDD" id="cd00808">
    <property type="entry name" value="GluRS_core"/>
    <property type="match status" value="1"/>
</dbReference>
<dbReference type="Gene3D" id="1.10.10.350">
    <property type="match status" value="1"/>
</dbReference>
<dbReference type="Gene3D" id="1.10.8.70">
    <property type="entry name" value="Glutamate-tRNA synthetase, class I, anticodon-binding domain 1"/>
    <property type="match status" value="1"/>
</dbReference>
<keyword evidence="4 8" id="KW-0547">Nucleotide-binding</keyword>
<comment type="subcellular location">
    <subcellularLocation>
        <location evidence="8">Cytoplasm</location>
    </subcellularLocation>
</comment>
<dbReference type="Pfam" id="PF19269">
    <property type="entry name" value="Anticodon_2"/>
    <property type="match status" value="1"/>
</dbReference>
<proteinExistence type="inferred from homology"/>
<dbReference type="PATRIC" id="fig|1618420.3.peg.8"/>
<feature type="binding site" evidence="8">
    <location>
        <position position="215"/>
    </location>
    <ligand>
        <name>ATP</name>
        <dbReference type="ChEBI" id="CHEBI:30616"/>
    </ligand>
</feature>
<evidence type="ECO:0000256" key="2">
    <source>
        <dbReference type="ARBA" id="ARBA00022490"/>
    </source>
</evidence>
<comment type="similarity">
    <text evidence="1 8">Belongs to the class-I aminoacyl-tRNA synthetase family. Glutamate--tRNA ligase type 1 subfamily.</text>
</comment>
<dbReference type="NCBIfam" id="TIGR00464">
    <property type="entry name" value="gltX_bact"/>
    <property type="match status" value="1"/>
</dbReference>
<evidence type="ECO:0000313" key="12">
    <source>
        <dbReference type="Proteomes" id="UP000034135"/>
    </source>
</evidence>
<dbReference type="InterPro" id="IPR020751">
    <property type="entry name" value="aa-tRNA-synth_I_codon-bd_sub2"/>
</dbReference>
<dbReference type="SUPFAM" id="SSF48163">
    <property type="entry name" value="An anticodon-binding domain of class I aminoacyl-tRNA synthetases"/>
    <property type="match status" value="1"/>
</dbReference>
<dbReference type="PANTHER" id="PTHR43311:SF2">
    <property type="entry name" value="GLUTAMATE--TRNA LIGASE, MITOCHONDRIAL-RELATED"/>
    <property type="match status" value="1"/>
</dbReference>
<comment type="subunit">
    <text evidence="8">Monomer.</text>
</comment>
<dbReference type="Proteomes" id="UP000034135">
    <property type="component" value="Unassembled WGS sequence"/>
</dbReference>
<organism evidence="11 12">
    <name type="scientific">Candidatus Daviesbacteria bacterium GW2011_GWA1_42_6</name>
    <dbReference type="NCBI Taxonomy" id="1618420"/>
    <lineage>
        <taxon>Bacteria</taxon>
        <taxon>Candidatus Daviesiibacteriota</taxon>
    </lineage>
</organism>
<feature type="domain" description="Glutamyl/glutaminyl-tRNA synthetase class Ib catalytic" evidence="9">
    <location>
        <begin position="14"/>
        <end position="111"/>
    </location>
</feature>
<keyword evidence="5 8" id="KW-0067">ATP-binding</keyword>
<feature type="short sequence motif" description="'KMSKS' region" evidence="8">
    <location>
        <begin position="212"/>
        <end position="216"/>
    </location>
</feature>
<keyword evidence="6 8" id="KW-0648">Protein biosynthesis</keyword>
<dbReference type="SUPFAM" id="SSF52374">
    <property type="entry name" value="Nucleotidylyl transferase"/>
    <property type="match status" value="1"/>
</dbReference>
<evidence type="ECO:0000259" key="10">
    <source>
        <dbReference type="Pfam" id="PF19269"/>
    </source>
</evidence>
<sequence>MKTMDEQVRAFGTKIKTRFAPSPTGMMHIGSVRTALYAYIVARQNNGSFSLRIEDTDRSRFIEGSPEDIVENMNWLGLNFDEAPIFQSERKELYQQYAKELVEKGVAYEDEGAIWFKMPAEGKVTYTDLIGNRRIEFDNKTQKDFVLLKSDGFPTYHLAHVVDDHLMETNPVIRAEEWLSSTPKHILTFQAFGWQVPQYAHLPLILGTDRSKLSKRHGAKAVSEFRKDGYLPEAILNYMAFLGWTPPSGKELLNLGEMILEFKLEDVHVAPAVFDITKLEWMNGEYIRKMSGEELTQRLQEFLVDHPNRDKIAPVVPLVKERIKKLSDFVPLTDFIFEKPEYDIEVFNKIKVENQKNVLEKISQTMESFEKPWTAEEFEQAFRKLAEDLGIKVGDMFQLIRVAVSGQLVTPPLFESIKIIGEEETLNRVKEVVSKYPEF</sequence>
<keyword evidence="2 8" id="KW-0963">Cytoplasm</keyword>
<dbReference type="PANTHER" id="PTHR43311">
    <property type="entry name" value="GLUTAMATE--TRNA LIGASE"/>
    <property type="match status" value="1"/>
</dbReference>
<protein>
    <recommendedName>
        <fullName evidence="8">Glutamate--tRNA ligase</fullName>
        <ecNumber evidence="8">6.1.1.17</ecNumber>
    </recommendedName>
    <alternativeName>
        <fullName evidence="8">Glutamyl-tRNA synthetase</fullName>
        <shortName evidence="8">GluRS</shortName>
    </alternativeName>
</protein>
<evidence type="ECO:0000256" key="4">
    <source>
        <dbReference type="ARBA" id="ARBA00022741"/>
    </source>
</evidence>
<comment type="function">
    <text evidence="8">Catalyzes the attachment of glutamate to tRNA(Glu) in a two-step reaction: glutamate is first activated by ATP to form Glu-AMP and then transferred to the acceptor end of tRNA(Glu).</text>
</comment>
<dbReference type="GO" id="GO:0005829">
    <property type="term" value="C:cytosol"/>
    <property type="evidence" value="ECO:0007669"/>
    <property type="project" value="TreeGrafter"/>
</dbReference>
<dbReference type="EMBL" id="LCEB01000001">
    <property type="protein sequence ID" value="KKS65530.1"/>
    <property type="molecule type" value="Genomic_DNA"/>
</dbReference>
<evidence type="ECO:0000256" key="8">
    <source>
        <dbReference type="HAMAP-Rule" id="MF_00022"/>
    </source>
</evidence>
<keyword evidence="3 8" id="KW-0436">Ligase</keyword>
<dbReference type="InterPro" id="IPR004527">
    <property type="entry name" value="Glu-tRNA-ligase_bac/mito"/>
</dbReference>
<dbReference type="PRINTS" id="PR00987">
    <property type="entry name" value="TRNASYNTHGLU"/>
</dbReference>
<dbReference type="GO" id="GO:0000049">
    <property type="term" value="F:tRNA binding"/>
    <property type="evidence" value="ECO:0007669"/>
    <property type="project" value="InterPro"/>
</dbReference>
<comment type="caution">
    <text evidence="11">The sequence shown here is derived from an EMBL/GenBank/DDBJ whole genome shotgun (WGS) entry which is preliminary data.</text>
</comment>